<sequence>MPRKELTALSEQRASLLKEKIEKAAAKEKEERKPAQASLKPSLEDKEKLERKEEVISPKRENIPVLEGIGGSQHRYLQNLIKRTTEEKSYRAIIEEST</sequence>
<gene>
    <name evidence="2" type="ORF">S01H4_62593</name>
</gene>
<proteinExistence type="predicted"/>
<organism evidence="2">
    <name type="scientific">marine sediment metagenome</name>
    <dbReference type="NCBI Taxonomy" id="412755"/>
    <lineage>
        <taxon>unclassified sequences</taxon>
        <taxon>metagenomes</taxon>
        <taxon>ecological metagenomes</taxon>
    </lineage>
</organism>
<dbReference type="AlphaFoldDB" id="X1CG22"/>
<feature type="region of interest" description="Disordered" evidence="1">
    <location>
        <begin position="25"/>
        <end position="55"/>
    </location>
</feature>
<reference evidence="2" key="1">
    <citation type="journal article" date="2014" name="Front. Microbiol.">
        <title>High frequency of phylogenetically diverse reductive dehalogenase-homologous genes in deep subseafloor sedimentary metagenomes.</title>
        <authorList>
            <person name="Kawai M."/>
            <person name="Futagami T."/>
            <person name="Toyoda A."/>
            <person name="Takaki Y."/>
            <person name="Nishi S."/>
            <person name="Hori S."/>
            <person name="Arai W."/>
            <person name="Tsubouchi T."/>
            <person name="Morono Y."/>
            <person name="Uchiyama I."/>
            <person name="Ito T."/>
            <person name="Fujiyama A."/>
            <person name="Inagaki F."/>
            <person name="Takami H."/>
        </authorList>
    </citation>
    <scope>NUCLEOTIDE SEQUENCE</scope>
    <source>
        <strain evidence="2">Expedition CK06-06</strain>
    </source>
</reference>
<feature type="non-terminal residue" evidence="2">
    <location>
        <position position="98"/>
    </location>
</feature>
<comment type="caution">
    <text evidence="2">The sequence shown here is derived from an EMBL/GenBank/DDBJ whole genome shotgun (WGS) entry which is preliminary data.</text>
</comment>
<feature type="compositionally biased region" description="Basic and acidic residues" evidence="1">
    <location>
        <begin position="25"/>
        <end position="34"/>
    </location>
</feature>
<evidence type="ECO:0000313" key="2">
    <source>
        <dbReference type="EMBL" id="GAH07256.1"/>
    </source>
</evidence>
<protein>
    <submittedName>
        <fullName evidence="2">Uncharacterized protein</fullName>
    </submittedName>
</protein>
<dbReference type="EMBL" id="BART01037400">
    <property type="protein sequence ID" value="GAH07256.1"/>
    <property type="molecule type" value="Genomic_DNA"/>
</dbReference>
<feature type="compositionally biased region" description="Basic and acidic residues" evidence="1">
    <location>
        <begin position="42"/>
        <end position="55"/>
    </location>
</feature>
<evidence type="ECO:0000256" key="1">
    <source>
        <dbReference type="SAM" id="MobiDB-lite"/>
    </source>
</evidence>
<accession>X1CG22</accession>
<name>X1CG22_9ZZZZ</name>